<organism evidence="1">
    <name type="scientific">Klosneuvirus KNV1</name>
    <dbReference type="NCBI Taxonomy" id="1977640"/>
    <lineage>
        <taxon>Viruses</taxon>
        <taxon>Varidnaviria</taxon>
        <taxon>Bamfordvirae</taxon>
        <taxon>Nucleocytoviricota</taxon>
        <taxon>Megaviricetes</taxon>
        <taxon>Imitervirales</taxon>
        <taxon>Mimiviridae</taxon>
        <taxon>Klosneuvirinae</taxon>
        <taxon>Klosneuvirus</taxon>
    </lineage>
</organism>
<accession>A0A1V0SJD3</accession>
<proteinExistence type="predicted"/>
<sequence>MISKKGLDELLTKQGSYNNQLVPQANRNRTKLIETLQWYIPFMPRPQICINDDFIKKLIVKDGDTDIKRKTKEELTKYFEPHYGNKFDSPYNYHIYTGTIVRNTSLCLLFGIPGEIAIPCSILWSIILAGAYNGNYDDNDKTKTLRANLYRYHNLFKDEE</sequence>
<protein>
    <submittedName>
        <fullName evidence="1">Uncharacterized protein</fullName>
    </submittedName>
</protein>
<name>A0A1V0SJD3_9VIRU</name>
<dbReference type="EMBL" id="KY684109">
    <property type="protein sequence ID" value="ARF11842.1"/>
    <property type="molecule type" value="Genomic_DNA"/>
</dbReference>
<gene>
    <name evidence="1" type="ORF">Klosneuvirus_2_278</name>
</gene>
<evidence type="ECO:0000313" key="1">
    <source>
        <dbReference type="EMBL" id="ARF11842.1"/>
    </source>
</evidence>
<reference evidence="1" key="1">
    <citation type="journal article" date="2017" name="Science">
        <title>Giant viruses with an expanded complement of translation system components.</title>
        <authorList>
            <person name="Schulz F."/>
            <person name="Yutin N."/>
            <person name="Ivanova N.N."/>
            <person name="Ortega D.R."/>
            <person name="Lee T.K."/>
            <person name="Vierheilig J."/>
            <person name="Daims H."/>
            <person name="Horn M."/>
            <person name="Wagner M."/>
            <person name="Jensen G.J."/>
            <person name="Kyrpides N.C."/>
            <person name="Koonin E.V."/>
            <person name="Woyke T."/>
        </authorList>
    </citation>
    <scope>NUCLEOTIDE SEQUENCE</scope>
    <source>
        <strain evidence="1">KNV1</strain>
    </source>
</reference>